<keyword evidence="1" id="KW-1133">Transmembrane helix</keyword>
<proteinExistence type="predicted"/>
<protein>
    <submittedName>
        <fullName evidence="2">Uncharacterized protein</fullName>
    </submittedName>
</protein>
<evidence type="ECO:0000256" key="1">
    <source>
        <dbReference type="SAM" id="Phobius"/>
    </source>
</evidence>
<accession>A0ABU8EW20</accession>
<name>A0ABU8EW20_9GAMM</name>
<reference evidence="2 3" key="1">
    <citation type="submission" date="2023-12" db="EMBL/GenBank/DDBJ databases">
        <title>Friends and Foes: Symbiotic and Algicidal bacterial influence on Karenia brevis blooms.</title>
        <authorList>
            <person name="Fei C."/>
            <person name="Mohamed A.R."/>
            <person name="Booker A."/>
            <person name="Arshad M."/>
            <person name="Klass S."/>
            <person name="Ahn S."/>
            <person name="Gilbert P.M."/>
            <person name="Heil C.A."/>
            <person name="Martinez J.M."/>
            <person name="Amin S.A."/>
        </authorList>
    </citation>
    <scope>NUCLEOTIDE SEQUENCE [LARGE SCALE GENOMIC DNA]</scope>
    <source>
        <strain evidence="2 3">CE15</strain>
    </source>
</reference>
<dbReference type="EMBL" id="JBAWKS010000002">
    <property type="protein sequence ID" value="MEI4551076.1"/>
    <property type="molecule type" value="Genomic_DNA"/>
</dbReference>
<feature type="transmembrane region" description="Helical" evidence="1">
    <location>
        <begin position="20"/>
        <end position="44"/>
    </location>
</feature>
<keyword evidence="1" id="KW-0472">Membrane</keyword>
<sequence length="46" mass="4530">MNTSNAIEILMAAGLTTFVVAGLVTAGMTTAIVTGAAIGSAYLLTK</sequence>
<comment type="caution">
    <text evidence="2">The sequence shown here is derived from an EMBL/GenBank/DDBJ whole genome shotgun (WGS) entry which is preliminary data.</text>
</comment>
<keyword evidence="1" id="KW-0812">Transmembrane</keyword>
<evidence type="ECO:0000313" key="2">
    <source>
        <dbReference type="EMBL" id="MEI4551076.1"/>
    </source>
</evidence>
<organism evidence="2 3">
    <name type="scientific">Pseudoalteromonas spongiae</name>
    <dbReference type="NCBI Taxonomy" id="298657"/>
    <lineage>
        <taxon>Bacteria</taxon>
        <taxon>Pseudomonadati</taxon>
        <taxon>Pseudomonadota</taxon>
        <taxon>Gammaproteobacteria</taxon>
        <taxon>Alteromonadales</taxon>
        <taxon>Pseudoalteromonadaceae</taxon>
        <taxon>Pseudoalteromonas</taxon>
    </lineage>
</organism>
<keyword evidence="3" id="KW-1185">Reference proteome</keyword>
<gene>
    <name evidence="2" type="ORF">WAE96_15495</name>
</gene>
<evidence type="ECO:0000313" key="3">
    <source>
        <dbReference type="Proteomes" id="UP001382455"/>
    </source>
</evidence>
<dbReference type="Proteomes" id="UP001382455">
    <property type="component" value="Unassembled WGS sequence"/>
</dbReference>
<dbReference type="RefSeq" id="WP_158683525.1">
    <property type="nucleotide sequence ID" value="NZ_JBAWKS010000002.1"/>
</dbReference>